<organism evidence="2 3">
    <name type="scientific">Loxodonta africana</name>
    <name type="common">African elephant</name>
    <dbReference type="NCBI Taxonomy" id="9785"/>
    <lineage>
        <taxon>Eukaryota</taxon>
        <taxon>Metazoa</taxon>
        <taxon>Chordata</taxon>
        <taxon>Craniata</taxon>
        <taxon>Vertebrata</taxon>
        <taxon>Euteleostomi</taxon>
        <taxon>Mammalia</taxon>
        <taxon>Eutheria</taxon>
        <taxon>Afrotheria</taxon>
        <taxon>Proboscidea</taxon>
        <taxon>Elephantidae</taxon>
        <taxon>Loxodonta</taxon>
    </lineage>
</organism>
<dbReference type="InParanoid" id="G3ULY1"/>
<evidence type="ECO:0000256" key="1">
    <source>
        <dbReference type="SAM" id="MobiDB-lite"/>
    </source>
</evidence>
<dbReference type="Proteomes" id="UP000007646">
    <property type="component" value="Unassembled WGS sequence"/>
</dbReference>
<reference evidence="2 3" key="1">
    <citation type="submission" date="2009-06" db="EMBL/GenBank/DDBJ databases">
        <title>The Genome Sequence of Loxodonta africana (African elephant).</title>
        <authorList>
            <person name="Di Palma F."/>
            <person name="Heiman D."/>
            <person name="Young S."/>
            <person name="Johnson J."/>
            <person name="Lander E.S."/>
            <person name="Lindblad-Toh K."/>
        </authorList>
    </citation>
    <scope>NUCLEOTIDE SEQUENCE [LARGE SCALE GENOMIC DNA]</scope>
    <source>
        <strain evidence="2 3">Isolate ISIS603380</strain>
    </source>
</reference>
<reference evidence="2" key="2">
    <citation type="submission" date="2025-08" db="UniProtKB">
        <authorList>
            <consortium name="Ensembl"/>
        </authorList>
    </citation>
    <scope>IDENTIFICATION</scope>
    <source>
        <strain evidence="2">Isolate ISIS603380</strain>
    </source>
</reference>
<evidence type="ECO:0000313" key="3">
    <source>
        <dbReference type="Proteomes" id="UP000007646"/>
    </source>
</evidence>
<protein>
    <submittedName>
        <fullName evidence="2">Uncharacterized protein</fullName>
    </submittedName>
</protein>
<reference evidence="2" key="3">
    <citation type="submission" date="2025-09" db="UniProtKB">
        <authorList>
            <consortium name="Ensembl"/>
        </authorList>
    </citation>
    <scope>IDENTIFICATION</scope>
    <source>
        <strain evidence="2">Isolate ISIS603380</strain>
    </source>
</reference>
<dbReference type="Ensembl" id="ENSLAFT00000035164.1">
    <property type="protein sequence ID" value="ENSLAFP00000028840.1"/>
    <property type="gene ID" value="ENSLAFG00000029829.1"/>
</dbReference>
<proteinExistence type="predicted"/>
<dbReference type="eggNOG" id="ENOG502TH48">
    <property type="taxonomic scope" value="Eukaryota"/>
</dbReference>
<evidence type="ECO:0000313" key="2">
    <source>
        <dbReference type="Ensembl" id="ENSLAFP00000028840.1"/>
    </source>
</evidence>
<sequence>GAMYYYFLESVGKTDTDHELAGEPLQLIQETIRPVWGLMDKCYPVTTQRHTAKSGKKEVSETMTPRAQGGLNHAAHKQEGEPWTQEEGEVRSPGEGAASPIVLAKEVKEEEEVAETPSWEEMKKVQNEAAVDPSDCGPAGVTGPSPSGTFLPQVLRKLWLGWVPASKTYNHK</sequence>
<dbReference type="GeneTree" id="ENSGT00500000045764"/>
<feature type="region of interest" description="Disordered" evidence="1">
    <location>
        <begin position="49"/>
        <end position="147"/>
    </location>
</feature>
<name>G3ULY1_LOXAF</name>
<dbReference type="HOGENOM" id="CLU_081610_0_0_1"/>
<keyword evidence="3" id="KW-1185">Reference proteome</keyword>
<dbReference type="OMA" id="WGHREPS"/>
<dbReference type="AlphaFoldDB" id="G3ULY1"/>
<accession>G3ULY1</accession>